<dbReference type="PANTHER" id="PTHR43736:SF4">
    <property type="entry name" value="SLR1690 PROTEIN"/>
    <property type="match status" value="1"/>
</dbReference>
<sequence>MTVDVVVLTVRAGELCALVVRRGEAPYKGRWALPGGIVADGEDLVDAARRELVEETSVSPASVRLEQLATYGAPGRDPRRRTVSVAWLAVLPRPAVPEGGTHRARATWRPTEWLLGRGRLAFDHRTILRDGVERARAKLEYTNIATAFLEPEFTIAQLRAVYEVVWGHPLDAGNFHRKVTKTDGFVSPTGRRQSAGRGRPAELFTVGTEESLYPPLTRRSLA</sequence>
<evidence type="ECO:0000313" key="3">
    <source>
        <dbReference type="Proteomes" id="UP000683575"/>
    </source>
</evidence>
<protein>
    <submittedName>
        <fullName evidence="2">NUDIX hydrolase</fullName>
    </submittedName>
</protein>
<accession>A0A975T2P0</accession>
<evidence type="ECO:0000259" key="1">
    <source>
        <dbReference type="PROSITE" id="PS51462"/>
    </source>
</evidence>
<dbReference type="AlphaFoldDB" id="A0A975T2P0"/>
<name>A0A975T2P0_9ACTN</name>
<dbReference type="InterPro" id="IPR000086">
    <property type="entry name" value="NUDIX_hydrolase_dom"/>
</dbReference>
<dbReference type="PROSITE" id="PS51462">
    <property type="entry name" value="NUDIX"/>
    <property type="match status" value="1"/>
</dbReference>
<dbReference type="GO" id="GO:0016787">
    <property type="term" value="F:hydrolase activity"/>
    <property type="evidence" value="ECO:0007669"/>
    <property type="project" value="UniProtKB-KW"/>
</dbReference>
<dbReference type="Pfam" id="PF21906">
    <property type="entry name" value="WHD_NrtR"/>
    <property type="match status" value="1"/>
</dbReference>
<gene>
    <name evidence="2" type="ORF">KRR39_05905</name>
</gene>
<dbReference type="EMBL" id="CP077062">
    <property type="protein sequence ID" value="QWZ10457.1"/>
    <property type="molecule type" value="Genomic_DNA"/>
</dbReference>
<dbReference type="Proteomes" id="UP000683575">
    <property type="component" value="Chromosome"/>
</dbReference>
<reference evidence="2" key="1">
    <citation type="submission" date="2021-06" db="EMBL/GenBank/DDBJ databases">
        <title>Complete genome sequence of Nocardioides sp. G188.</title>
        <authorList>
            <person name="Im W.-T."/>
        </authorList>
    </citation>
    <scope>NUCLEOTIDE SEQUENCE</scope>
    <source>
        <strain evidence="2">G188</strain>
    </source>
</reference>
<dbReference type="CDD" id="cd18873">
    <property type="entry name" value="NUDIX_NadM_like"/>
    <property type="match status" value="1"/>
</dbReference>
<dbReference type="InterPro" id="IPR054105">
    <property type="entry name" value="WHD_NrtR"/>
</dbReference>
<evidence type="ECO:0000313" key="2">
    <source>
        <dbReference type="EMBL" id="QWZ10457.1"/>
    </source>
</evidence>
<keyword evidence="3" id="KW-1185">Reference proteome</keyword>
<keyword evidence="2" id="KW-0378">Hydrolase</keyword>
<dbReference type="KEGG" id="nps:KRR39_05905"/>
<dbReference type="PANTHER" id="PTHR43736">
    <property type="entry name" value="ADP-RIBOSE PYROPHOSPHATASE"/>
    <property type="match status" value="1"/>
</dbReference>
<organism evidence="2 3">
    <name type="scientific">Nocardioides panacis</name>
    <dbReference type="NCBI Taxonomy" id="2849501"/>
    <lineage>
        <taxon>Bacteria</taxon>
        <taxon>Bacillati</taxon>
        <taxon>Actinomycetota</taxon>
        <taxon>Actinomycetes</taxon>
        <taxon>Propionibacteriales</taxon>
        <taxon>Nocardioidaceae</taxon>
        <taxon>Nocardioides</taxon>
    </lineage>
</organism>
<dbReference type="Pfam" id="PF00293">
    <property type="entry name" value="NUDIX"/>
    <property type="match status" value="1"/>
</dbReference>
<proteinExistence type="predicted"/>
<feature type="domain" description="Nudix hydrolase" evidence="1">
    <location>
        <begin position="1"/>
        <end position="133"/>
    </location>
</feature>